<accession>A0AAN9UGN6</accession>
<gene>
    <name evidence="3" type="ORF">SLS53_001811</name>
</gene>
<comment type="caution">
    <text evidence="3">The sequence shown here is derived from an EMBL/GenBank/DDBJ whole genome shotgun (WGS) entry which is preliminary data.</text>
</comment>
<dbReference type="Gene3D" id="3.30.710.10">
    <property type="entry name" value="Potassium Channel Kv1.1, Chain A"/>
    <property type="match status" value="1"/>
</dbReference>
<dbReference type="Proteomes" id="UP001320245">
    <property type="component" value="Unassembled WGS sequence"/>
</dbReference>
<feature type="compositionally biased region" description="Basic and acidic residues" evidence="1">
    <location>
        <begin position="47"/>
        <end position="57"/>
    </location>
</feature>
<evidence type="ECO:0000259" key="2">
    <source>
        <dbReference type="PROSITE" id="PS50097"/>
    </source>
</evidence>
<evidence type="ECO:0000256" key="1">
    <source>
        <dbReference type="SAM" id="MobiDB-lite"/>
    </source>
</evidence>
<dbReference type="Pfam" id="PF00651">
    <property type="entry name" value="BTB"/>
    <property type="match status" value="1"/>
</dbReference>
<sequence>MTGIPSSEGSSTNVGTGSGASGMFARATALMKARAAMDAEAGASGSGDDRGGPEEGAKGTQAPQSPARRPPGEATSVEPEMPRVDRLFSDRVVTILVGPHEIKWCLHENLLSGVSDFFKSAFNSGFKESVEGKITMPEDDPHAFELFVRWLYTRALMPEAVKPPTTTTANVLLGRHFPGGTAAACIQDYLHLYVLASKLLIEDLENACVDMAHAYYGVGMRRPDITDVQYIYDNTMPGSGMRKLMRERLTLGLFKGRQHNPVTAEWRDIMNETTDLGFEIVSEIASYNWIAGGNAPARTAADQCSYHRHHRGVACIRL</sequence>
<dbReference type="InterPro" id="IPR011333">
    <property type="entry name" value="SKP1/BTB/POZ_sf"/>
</dbReference>
<dbReference type="SMART" id="SM00225">
    <property type="entry name" value="BTB"/>
    <property type="match status" value="1"/>
</dbReference>
<organism evidence="3 4">
    <name type="scientific">Cytospora paraplurivora</name>
    <dbReference type="NCBI Taxonomy" id="2898453"/>
    <lineage>
        <taxon>Eukaryota</taxon>
        <taxon>Fungi</taxon>
        <taxon>Dikarya</taxon>
        <taxon>Ascomycota</taxon>
        <taxon>Pezizomycotina</taxon>
        <taxon>Sordariomycetes</taxon>
        <taxon>Sordariomycetidae</taxon>
        <taxon>Diaporthales</taxon>
        <taxon>Cytosporaceae</taxon>
        <taxon>Cytospora</taxon>
    </lineage>
</organism>
<reference evidence="3 4" key="1">
    <citation type="journal article" date="2023" name="PLoS ONE">
        <title>Cytospora paraplurivora sp. nov. isolated from orchards with fruit tree decline syndrome in Ontario, Canada.</title>
        <authorList>
            <person name="Ilyukhin E."/>
            <person name="Nguyen H.D.T."/>
            <person name="Castle A.J."/>
            <person name="Ellouze W."/>
        </authorList>
    </citation>
    <scope>NUCLEOTIDE SEQUENCE [LARGE SCALE GENOMIC DNA]</scope>
    <source>
        <strain evidence="3 4">FDS-564</strain>
    </source>
</reference>
<dbReference type="EMBL" id="JAJSPL020000005">
    <property type="protein sequence ID" value="KAK7746626.1"/>
    <property type="molecule type" value="Genomic_DNA"/>
</dbReference>
<dbReference type="PANTHER" id="PTHR47843:SF2">
    <property type="entry name" value="BTB DOMAIN-CONTAINING PROTEIN"/>
    <property type="match status" value="1"/>
</dbReference>
<dbReference type="InterPro" id="IPR000210">
    <property type="entry name" value="BTB/POZ_dom"/>
</dbReference>
<evidence type="ECO:0000313" key="4">
    <source>
        <dbReference type="Proteomes" id="UP001320245"/>
    </source>
</evidence>
<dbReference type="PROSITE" id="PS50097">
    <property type="entry name" value="BTB"/>
    <property type="match status" value="1"/>
</dbReference>
<feature type="region of interest" description="Disordered" evidence="1">
    <location>
        <begin position="1"/>
        <end position="21"/>
    </location>
</feature>
<feature type="region of interest" description="Disordered" evidence="1">
    <location>
        <begin position="35"/>
        <end position="82"/>
    </location>
</feature>
<proteinExistence type="predicted"/>
<evidence type="ECO:0000313" key="3">
    <source>
        <dbReference type="EMBL" id="KAK7746626.1"/>
    </source>
</evidence>
<feature type="domain" description="BTB" evidence="2">
    <location>
        <begin position="91"/>
        <end position="160"/>
    </location>
</feature>
<keyword evidence="4" id="KW-1185">Reference proteome</keyword>
<dbReference type="AlphaFoldDB" id="A0AAN9UGN6"/>
<feature type="compositionally biased region" description="Polar residues" evidence="1">
    <location>
        <begin position="1"/>
        <end position="15"/>
    </location>
</feature>
<name>A0AAN9UGN6_9PEZI</name>
<protein>
    <recommendedName>
        <fullName evidence="2">BTB domain-containing protein</fullName>
    </recommendedName>
</protein>
<dbReference type="SUPFAM" id="SSF54695">
    <property type="entry name" value="POZ domain"/>
    <property type="match status" value="1"/>
</dbReference>
<dbReference type="CDD" id="cd18186">
    <property type="entry name" value="BTB_POZ_ZBTB_KLHL-like"/>
    <property type="match status" value="1"/>
</dbReference>
<dbReference type="PANTHER" id="PTHR47843">
    <property type="entry name" value="BTB DOMAIN-CONTAINING PROTEIN-RELATED"/>
    <property type="match status" value="1"/>
</dbReference>